<dbReference type="InterPro" id="IPR007278">
    <property type="entry name" value="DUF397"/>
</dbReference>
<organism evidence="2 3">
    <name type="scientific">Actinokineospora terrae</name>
    <dbReference type="NCBI Taxonomy" id="155974"/>
    <lineage>
        <taxon>Bacteria</taxon>
        <taxon>Bacillati</taxon>
        <taxon>Actinomycetota</taxon>
        <taxon>Actinomycetes</taxon>
        <taxon>Pseudonocardiales</taxon>
        <taxon>Pseudonocardiaceae</taxon>
        <taxon>Actinokineospora</taxon>
    </lineage>
</organism>
<accession>A0A1H9Q2W3</accession>
<reference evidence="3" key="1">
    <citation type="submission" date="2016-10" db="EMBL/GenBank/DDBJ databases">
        <authorList>
            <person name="Varghese N."/>
            <person name="Submissions S."/>
        </authorList>
    </citation>
    <scope>NUCLEOTIDE SEQUENCE [LARGE SCALE GENOMIC DNA]</scope>
    <source>
        <strain evidence="3">DSM 44260</strain>
    </source>
</reference>
<evidence type="ECO:0000259" key="1">
    <source>
        <dbReference type="Pfam" id="PF04149"/>
    </source>
</evidence>
<proteinExistence type="predicted"/>
<evidence type="ECO:0000313" key="3">
    <source>
        <dbReference type="Proteomes" id="UP000199051"/>
    </source>
</evidence>
<name>A0A1H9Q2W3_9PSEU</name>
<gene>
    <name evidence="2" type="ORF">SAMN04487818_10464</name>
</gene>
<keyword evidence="3" id="KW-1185">Reference proteome</keyword>
<protein>
    <recommendedName>
        <fullName evidence="1">DUF397 domain-containing protein</fullName>
    </recommendedName>
</protein>
<dbReference type="Pfam" id="PF04149">
    <property type="entry name" value="DUF397"/>
    <property type="match status" value="1"/>
</dbReference>
<dbReference type="RefSeq" id="WP_092776347.1">
    <property type="nucleotide sequence ID" value="NZ_FOGI01000004.1"/>
</dbReference>
<sequence length="63" mass="6791">MVARVRDTGWFKSSRSGAVNENCVEVRLTDTAVCVRDTKHRAAGALNVTPATWTALVTSLKTA</sequence>
<feature type="domain" description="DUF397" evidence="1">
    <location>
        <begin position="9"/>
        <end position="61"/>
    </location>
</feature>
<evidence type="ECO:0000313" key="2">
    <source>
        <dbReference type="EMBL" id="SER54797.1"/>
    </source>
</evidence>
<dbReference type="AlphaFoldDB" id="A0A1H9Q2W3"/>
<dbReference type="Proteomes" id="UP000199051">
    <property type="component" value="Unassembled WGS sequence"/>
</dbReference>
<dbReference type="EMBL" id="FOGI01000004">
    <property type="protein sequence ID" value="SER54797.1"/>
    <property type="molecule type" value="Genomic_DNA"/>
</dbReference>
<dbReference type="STRING" id="155974.SAMN04487818_10464"/>